<proteinExistence type="predicted"/>
<gene>
    <name evidence="1" type="ORF">MEDL_7564</name>
</gene>
<dbReference type="AlphaFoldDB" id="A0A8S3QA28"/>
<reference evidence="1" key="1">
    <citation type="submission" date="2021-03" db="EMBL/GenBank/DDBJ databases">
        <authorList>
            <person name="Bekaert M."/>
        </authorList>
    </citation>
    <scope>NUCLEOTIDE SEQUENCE</scope>
</reference>
<sequence>MCYIDDNLFSDLEPLEKSAVRILGDQASDGKCFGFSFDDSGTSRYYICCNNCYKSLPSFTPVCDGLTYQRGSSPSYCNECGVDKGTTTSLFKSEFYCGGCSGQDFVNQSCAATWVNIPATCWVFVSCMKTICVNMFEEFGTLSNCGNGYCNIDETSANCPIDCCFQKNASCTWGSECLPTCCGETSCCGKSSGDMVRMEIGAFVLILMVCCNLYQGRK</sequence>
<dbReference type="Proteomes" id="UP000683360">
    <property type="component" value="Unassembled WGS sequence"/>
</dbReference>
<comment type="caution">
    <text evidence="1">The sequence shown here is derived from an EMBL/GenBank/DDBJ whole genome shotgun (WGS) entry which is preliminary data.</text>
</comment>
<accession>A0A8S3QA28</accession>
<protein>
    <submittedName>
        <fullName evidence="1">Uncharacterized protein</fullName>
    </submittedName>
</protein>
<name>A0A8S3QA28_MYTED</name>
<evidence type="ECO:0000313" key="2">
    <source>
        <dbReference type="Proteomes" id="UP000683360"/>
    </source>
</evidence>
<evidence type="ECO:0000313" key="1">
    <source>
        <dbReference type="EMBL" id="CAG2192431.1"/>
    </source>
</evidence>
<dbReference type="OrthoDB" id="10045402at2759"/>
<keyword evidence="2" id="KW-1185">Reference proteome</keyword>
<organism evidence="1 2">
    <name type="scientific">Mytilus edulis</name>
    <name type="common">Blue mussel</name>
    <dbReference type="NCBI Taxonomy" id="6550"/>
    <lineage>
        <taxon>Eukaryota</taxon>
        <taxon>Metazoa</taxon>
        <taxon>Spiralia</taxon>
        <taxon>Lophotrochozoa</taxon>
        <taxon>Mollusca</taxon>
        <taxon>Bivalvia</taxon>
        <taxon>Autobranchia</taxon>
        <taxon>Pteriomorphia</taxon>
        <taxon>Mytilida</taxon>
        <taxon>Mytiloidea</taxon>
        <taxon>Mytilidae</taxon>
        <taxon>Mytilinae</taxon>
        <taxon>Mytilus</taxon>
    </lineage>
</organism>
<dbReference type="EMBL" id="CAJPWZ010000385">
    <property type="protein sequence ID" value="CAG2192431.1"/>
    <property type="molecule type" value="Genomic_DNA"/>
</dbReference>